<evidence type="ECO:0008006" key="3">
    <source>
        <dbReference type="Google" id="ProtNLM"/>
    </source>
</evidence>
<protein>
    <recommendedName>
        <fullName evidence="3">DUF600 family protein</fullName>
    </recommendedName>
</protein>
<dbReference type="EMBL" id="FXAF01000008">
    <property type="protein sequence ID" value="SMF60051.1"/>
    <property type="molecule type" value="Genomic_DNA"/>
</dbReference>
<name>A0A1X7FWP8_9HYPH</name>
<accession>A0A1X7FWP8</accession>
<proteinExistence type="predicted"/>
<evidence type="ECO:0000313" key="1">
    <source>
        <dbReference type="EMBL" id="SMF60051.1"/>
    </source>
</evidence>
<dbReference type="InterPro" id="IPR036170">
    <property type="entry name" value="YezG-like_sf"/>
</dbReference>
<gene>
    <name evidence="1" type="ORF">SAMN02982989_1014</name>
</gene>
<dbReference type="STRING" id="464029.SAMN02982989_1014"/>
<dbReference type="RefSeq" id="WP_085423891.1">
    <property type="nucleotide sequence ID" value="NZ_FXAF01000008.1"/>
</dbReference>
<keyword evidence="2" id="KW-1185">Reference proteome</keyword>
<reference evidence="2" key="1">
    <citation type="submission" date="2017-04" db="EMBL/GenBank/DDBJ databases">
        <authorList>
            <person name="Varghese N."/>
            <person name="Submissions S."/>
        </authorList>
    </citation>
    <scope>NUCLEOTIDE SEQUENCE [LARGE SCALE GENOMIC DNA]</scope>
    <source>
        <strain evidence="2">B4P</strain>
    </source>
</reference>
<dbReference type="Proteomes" id="UP000192903">
    <property type="component" value="Unassembled WGS sequence"/>
</dbReference>
<organism evidence="1 2">
    <name type="scientific">Xaviernesmea oryzae</name>
    <dbReference type="NCBI Taxonomy" id="464029"/>
    <lineage>
        <taxon>Bacteria</taxon>
        <taxon>Pseudomonadati</taxon>
        <taxon>Pseudomonadota</taxon>
        <taxon>Alphaproteobacteria</taxon>
        <taxon>Hyphomicrobiales</taxon>
        <taxon>Rhizobiaceae</taxon>
        <taxon>Rhizobium/Agrobacterium group</taxon>
        <taxon>Xaviernesmea</taxon>
    </lineage>
</organism>
<dbReference type="AlphaFoldDB" id="A0A1X7FWP8"/>
<evidence type="ECO:0000313" key="2">
    <source>
        <dbReference type="Proteomes" id="UP000192903"/>
    </source>
</evidence>
<dbReference type="SUPFAM" id="SSF160424">
    <property type="entry name" value="BH3703-like"/>
    <property type="match status" value="1"/>
</dbReference>
<dbReference type="OrthoDB" id="7692537at2"/>
<sequence>MTFDKVRADALIVEIGRMIAADPSYVSRDWIGAALVIEVAPRRRMYGFVYLADGDWEAETPGDFEIIEKAETLSDIMAVEDKRWTRCLVQLTQPGPELKIQFDYGSEDWNVSPSNHVEMVDKLRP</sequence>